<dbReference type="PANTHER" id="PTHR46760">
    <property type="entry name" value="TRANSCRIPTION TERMINATION FACTOR 1"/>
    <property type="match status" value="1"/>
</dbReference>
<gene>
    <name evidence="1" type="ORF">RIMI_LOCUS9662453</name>
</gene>
<dbReference type="PANTHER" id="PTHR46760:SF1">
    <property type="entry name" value="TRANSCRIPTION TERMINATION FACTOR 1"/>
    <property type="match status" value="1"/>
</dbReference>
<protein>
    <submittedName>
        <fullName evidence="1">Uncharacterized protein</fullName>
    </submittedName>
</protein>
<dbReference type="InterPro" id="IPR053078">
    <property type="entry name" value="TTF1-like"/>
</dbReference>
<accession>A0ABN9LMH5</accession>
<dbReference type="Proteomes" id="UP001176940">
    <property type="component" value="Unassembled WGS sequence"/>
</dbReference>
<comment type="caution">
    <text evidence="1">The sequence shown here is derived from an EMBL/GenBank/DDBJ whole genome shotgun (WGS) entry which is preliminary data.</text>
</comment>
<evidence type="ECO:0000313" key="2">
    <source>
        <dbReference type="Proteomes" id="UP001176940"/>
    </source>
</evidence>
<name>A0ABN9LMH5_9NEOB</name>
<dbReference type="EMBL" id="CAUEEQ010020235">
    <property type="protein sequence ID" value="CAJ0942602.1"/>
    <property type="molecule type" value="Genomic_DNA"/>
</dbReference>
<keyword evidence="2" id="KW-1185">Reference proteome</keyword>
<evidence type="ECO:0000313" key="1">
    <source>
        <dbReference type="EMBL" id="CAJ0942602.1"/>
    </source>
</evidence>
<organism evidence="1 2">
    <name type="scientific">Ranitomeya imitator</name>
    <name type="common">mimic poison frog</name>
    <dbReference type="NCBI Taxonomy" id="111125"/>
    <lineage>
        <taxon>Eukaryota</taxon>
        <taxon>Metazoa</taxon>
        <taxon>Chordata</taxon>
        <taxon>Craniata</taxon>
        <taxon>Vertebrata</taxon>
        <taxon>Euteleostomi</taxon>
        <taxon>Amphibia</taxon>
        <taxon>Batrachia</taxon>
        <taxon>Anura</taxon>
        <taxon>Neobatrachia</taxon>
        <taxon>Hyloidea</taxon>
        <taxon>Dendrobatidae</taxon>
        <taxon>Dendrobatinae</taxon>
        <taxon>Ranitomeya</taxon>
    </lineage>
</organism>
<proteinExistence type="predicted"/>
<sequence>MAKDTDILRSATLETGKNRRRKSISEAVREQDVALLQEYLPRMNNPNALKYLCCSEVERVKAAKRSGIMYRSGQFTVEEDEIIRKNAQEFASRFGIESPQMLFHTYLFPELKGTVLQLKRKYRFRTRLVYTLMLASRDPVQA</sequence>
<reference evidence="1" key="1">
    <citation type="submission" date="2023-07" db="EMBL/GenBank/DDBJ databases">
        <authorList>
            <person name="Stuckert A."/>
        </authorList>
    </citation>
    <scope>NUCLEOTIDE SEQUENCE</scope>
</reference>